<evidence type="ECO:0000313" key="2">
    <source>
        <dbReference type="Proteomes" id="UP000748756"/>
    </source>
</evidence>
<gene>
    <name evidence="1" type="ORF">BG015_009722</name>
</gene>
<proteinExistence type="predicted"/>
<comment type="caution">
    <text evidence="1">The sequence shown here is derived from an EMBL/GenBank/DDBJ whole genome shotgun (WGS) entry which is preliminary data.</text>
</comment>
<name>A0A9P5RV24_9FUNG</name>
<protein>
    <submittedName>
        <fullName evidence="1">Uncharacterized protein</fullName>
    </submittedName>
</protein>
<accession>A0A9P5RV24</accession>
<sequence length="175" mass="19877">MDQAPNYNHDNGRRHDSAHGIPVLDSLAIGDFREHPRQLYLASQGPNARPGDDIKITRAKPVHGVRDRLMLSVAFEIEFNIANPFERISPNHLEAAKIKSRIKPRTQKTLVGVPAKDVFSKNDLQDLKSRLAFFGIMDSYPPGYEQIWLDCVIFLHPNKFDRSVAFTNTLYQPLA</sequence>
<dbReference type="EMBL" id="JAAAUQ010000645">
    <property type="protein sequence ID" value="KAF9148530.1"/>
    <property type="molecule type" value="Genomic_DNA"/>
</dbReference>
<keyword evidence="2" id="KW-1185">Reference proteome</keyword>
<dbReference type="AlphaFoldDB" id="A0A9P5RV24"/>
<dbReference type="Proteomes" id="UP000748756">
    <property type="component" value="Unassembled WGS sequence"/>
</dbReference>
<evidence type="ECO:0000313" key="1">
    <source>
        <dbReference type="EMBL" id="KAF9148530.1"/>
    </source>
</evidence>
<organism evidence="1 2">
    <name type="scientific">Linnemannia schmuckeri</name>
    <dbReference type="NCBI Taxonomy" id="64567"/>
    <lineage>
        <taxon>Eukaryota</taxon>
        <taxon>Fungi</taxon>
        <taxon>Fungi incertae sedis</taxon>
        <taxon>Mucoromycota</taxon>
        <taxon>Mortierellomycotina</taxon>
        <taxon>Mortierellomycetes</taxon>
        <taxon>Mortierellales</taxon>
        <taxon>Mortierellaceae</taxon>
        <taxon>Linnemannia</taxon>
    </lineage>
</organism>
<reference evidence="1" key="1">
    <citation type="journal article" date="2020" name="Fungal Divers.">
        <title>Resolving the Mortierellaceae phylogeny through synthesis of multi-gene phylogenetics and phylogenomics.</title>
        <authorList>
            <person name="Vandepol N."/>
            <person name="Liber J."/>
            <person name="Desiro A."/>
            <person name="Na H."/>
            <person name="Kennedy M."/>
            <person name="Barry K."/>
            <person name="Grigoriev I.V."/>
            <person name="Miller A.N."/>
            <person name="O'Donnell K."/>
            <person name="Stajich J.E."/>
            <person name="Bonito G."/>
        </authorList>
    </citation>
    <scope>NUCLEOTIDE SEQUENCE</scope>
    <source>
        <strain evidence="1">NRRL 6426</strain>
    </source>
</reference>